<proteinExistence type="predicted"/>
<dbReference type="STRING" id="6689.A0A423SI39"/>
<dbReference type="OrthoDB" id="6381385at2759"/>
<dbReference type="Pfam" id="PF00059">
    <property type="entry name" value="Lectin_C"/>
    <property type="match status" value="1"/>
</dbReference>
<keyword evidence="1" id="KW-1015">Disulfide bond</keyword>
<evidence type="ECO:0000256" key="2">
    <source>
        <dbReference type="SAM" id="MobiDB-lite"/>
    </source>
</evidence>
<dbReference type="InterPro" id="IPR016186">
    <property type="entry name" value="C-type_lectin-like/link_sf"/>
</dbReference>
<reference evidence="4 5" key="2">
    <citation type="submission" date="2019-01" db="EMBL/GenBank/DDBJ databases">
        <title>The decoding of complex shrimp genome reveals the adaptation for benthos swimmer, frequently molting mechanism and breeding impact on genome.</title>
        <authorList>
            <person name="Sun Y."/>
            <person name="Gao Y."/>
            <person name="Yu Y."/>
        </authorList>
    </citation>
    <scope>NUCLEOTIDE SEQUENCE [LARGE SCALE GENOMIC DNA]</scope>
    <source>
        <tissue evidence="4">Muscle</tissue>
    </source>
</reference>
<dbReference type="InterPro" id="IPR050111">
    <property type="entry name" value="C-type_lectin/snaclec_domain"/>
</dbReference>
<dbReference type="Gene3D" id="3.10.100.10">
    <property type="entry name" value="Mannose-Binding Protein A, subunit A"/>
    <property type="match status" value="1"/>
</dbReference>
<dbReference type="InterPro" id="IPR018378">
    <property type="entry name" value="C-type_lectin_CS"/>
</dbReference>
<dbReference type="PROSITE" id="PS50041">
    <property type="entry name" value="C_TYPE_LECTIN_2"/>
    <property type="match status" value="1"/>
</dbReference>
<accession>A0A423SI39</accession>
<organism evidence="4 5">
    <name type="scientific">Penaeus vannamei</name>
    <name type="common">Whiteleg shrimp</name>
    <name type="synonym">Litopenaeus vannamei</name>
    <dbReference type="NCBI Taxonomy" id="6689"/>
    <lineage>
        <taxon>Eukaryota</taxon>
        <taxon>Metazoa</taxon>
        <taxon>Ecdysozoa</taxon>
        <taxon>Arthropoda</taxon>
        <taxon>Crustacea</taxon>
        <taxon>Multicrustacea</taxon>
        <taxon>Malacostraca</taxon>
        <taxon>Eumalacostraca</taxon>
        <taxon>Eucarida</taxon>
        <taxon>Decapoda</taxon>
        <taxon>Dendrobranchiata</taxon>
        <taxon>Penaeoidea</taxon>
        <taxon>Penaeidae</taxon>
        <taxon>Penaeus</taxon>
    </lineage>
</organism>
<name>A0A423SI39_PENVA</name>
<reference evidence="4 5" key="1">
    <citation type="submission" date="2018-04" db="EMBL/GenBank/DDBJ databases">
        <authorList>
            <person name="Zhang X."/>
            <person name="Yuan J."/>
            <person name="Li F."/>
            <person name="Xiang J."/>
        </authorList>
    </citation>
    <scope>NUCLEOTIDE SEQUENCE [LARGE SCALE GENOMIC DNA]</scope>
    <source>
        <tissue evidence="4">Muscle</tissue>
    </source>
</reference>
<dbReference type="SUPFAM" id="SSF56436">
    <property type="entry name" value="C-type lectin-like"/>
    <property type="match status" value="1"/>
</dbReference>
<dbReference type="PROSITE" id="PS00615">
    <property type="entry name" value="C_TYPE_LECTIN_1"/>
    <property type="match status" value="1"/>
</dbReference>
<evidence type="ECO:0000259" key="3">
    <source>
        <dbReference type="PROSITE" id="PS50041"/>
    </source>
</evidence>
<feature type="compositionally biased region" description="Low complexity" evidence="2">
    <location>
        <begin position="85"/>
        <end position="98"/>
    </location>
</feature>
<feature type="domain" description="C-type lectin" evidence="3">
    <location>
        <begin position="1"/>
        <end position="79"/>
    </location>
</feature>
<dbReference type="PANTHER" id="PTHR22803">
    <property type="entry name" value="MANNOSE, PHOSPHOLIPASE, LECTIN RECEPTOR RELATED"/>
    <property type="match status" value="1"/>
</dbReference>
<dbReference type="InterPro" id="IPR001304">
    <property type="entry name" value="C-type_lectin-like"/>
</dbReference>
<dbReference type="EMBL" id="QCYY01003371">
    <property type="protein sequence ID" value="ROT63824.1"/>
    <property type="molecule type" value="Genomic_DNA"/>
</dbReference>
<comment type="caution">
    <text evidence="4">The sequence shown here is derived from an EMBL/GenBank/DDBJ whole genome shotgun (WGS) entry which is preliminary data.</text>
</comment>
<protein>
    <submittedName>
        <fullName evidence="4">Lectin</fullName>
    </submittedName>
</protein>
<sequence length="110" mass="12099">MAEQDFVSNNMMGNGWIGLNDRGTEDDWVWSDNTKVSITNWNDGEPNGNAGNENCGEMRADTGKWNDLPCHLARVFACKSKASATPVSPVQPTTTPYPDCEWGMGGERED</sequence>
<evidence type="ECO:0000256" key="1">
    <source>
        <dbReference type="ARBA" id="ARBA00023157"/>
    </source>
</evidence>
<gene>
    <name evidence="4" type="ORF">C7M84_018270</name>
</gene>
<dbReference type="AlphaFoldDB" id="A0A423SI39"/>
<dbReference type="Proteomes" id="UP000283509">
    <property type="component" value="Unassembled WGS sequence"/>
</dbReference>
<evidence type="ECO:0000313" key="5">
    <source>
        <dbReference type="Proteomes" id="UP000283509"/>
    </source>
</evidence>
<keyword evidence="5" id="KW-1185">Reference proteome</keyword>
<evidence type="ECO:0000313" key="4">
    <source>
        <dbReference type="EMBL" id="ROT63824.1"/>
    </source>
</evidence>
<feature type="region of interest" description="Disordered" evidence="2">
    <location>
        <begin position="82"/>
        <end position="110"/>
    </location>
</feature>
<dbReference type="InterPro" id="IPR016187">
    <property type="entry name" value="CTDL_fold"/>
</dbReference>